<protein>
    <recommendedName>
        <fullName evidence="3">DUF2625 domain-containing protein</fullName>
    </recommendedName>
</protein>
<organism evidence="1 2">
    <name type="scientific">Comamonas serinivorans</name>
    <dbReference type="NCBI Taxonomy" id="1082851"/>
    <lineage>
        <taxon>Bacteria</taxon>
        <taxon>Pseudomonadati</taxon>
        <taxon>Pseudomonadota</taxon>
        <taxon>Betaproteobacteria</taxon>
        <taxon>Burkholderiales</taxon>
        <taxon>Comamonadaceae</taxon>
        <taxon>Comamonas</taxon>
    </lineage>
</organism>
<sequence>MHRSTRKAVYPHPCFCLPSPALKSLDDLTANADPAIDALRALAAQSPRNALWPVDESLAARSLLALQVSTRAMLGAQVHGTGGISAFDGRLRLLGSGGDAARSLLGVNIALGLRLEAASPPGLLVVADDVLGGMFALNGGALGADHLGHVFWLPPDEMAWCDLEVGHSAFVSWCLTGEWDALYASVQAPAAAAALAQPAPAFDQSWSFAPWLWTAEGQAAADARVVPANEVLGLRLSLMGLGG</sequence>
<accession>A0A1Y0ENU6</accession>
<dbReference type="AlphaFoldDB" id="A0A1Y0ENU6"/>
<proteinExistence type="predicted"/>
<dbReference type="Proteomes" id="UP000196138">
    <property type="component" value="Chromosome"/>
</dbReference>
<reference evidence="1 2" key="1">
    <citation type="submission" date="2017-05" db="EMBL/GenBank/DDBJ databases">
        <authorList>
            <person name="Song R."/>
            <person name="Chenine A.L."/>
            <person name="Ruprecht R.M."/>
        </authorList>
    </citation>
    <scope>NUCLEOTIDE SEQUENCE [LARGE SCALE GENOMIC DNA]</scope>
    <source>
        <strain evidence="1 2">DSM 26136</strain>
    </source>
</reference>
<name>A0A1Y0ENU6_9BURK</name>
<keyword evidence="2" id="KW-1185">Reference proteome</keyword>
<dbReference type="Pfam" id="PF10946">
    <property type="entry name" value="DUF2625"/>
    <property type="match status" value="1"/>
</dbReference>
<dbReference type="EMBL" id="CP021455">
    <property type="protein sequence ID" value="ARU05315.1"/>
    <property type="molecule type" value="Genomic_DNA"/>
</dbReference>
<dbReference type="InterPro" id="IPR021239">
    <property type="entry name" value="DUF2625"/>
</dbReference>
<evidence type="ECO:0008006" key="3">
    <source>
        <dbReference type="Google" id="ProtNLM"/>
    </source>
</evidence>
<gene>
    <name evidence="1" type="ORF">CCO03_12030</name>
</gene>
<dbReference type="KEGG" id="cser:CCO03_12030"/>
<evidence type="ECO:0000313" key="1">
    <source>
        <dbReference type="EMBL" id="ARU05315.1"/>
    </source>
</evidence>
<evidence type="ECO:0000313" key="2">
    <source>
        <dbReference type="Proteomes" id="UP000196138"/>
    </source>
</evidence>